<evidence type="ECO:0000259" key="6">
    <source>
        <dbReference type="PROSITE" id="PS50262"/>
    </source>
</evidence>
<dbReference type="PANTHER" id="PTHR46641">
    <property type="entry name" value="FMRFAMIDE RECEPTOR-RELATED"/>
    <property type="match status" value="1"/>
</dbReference>
<keyword evidence="2 5" id="KW-0812">Transmembrane</keyword>
<dbReference type="InterPro" id="IPR017452">
    <property type="entry name" value="GPCR_Rhodpsn_7TM"/>
</dbReference>
<feature type="transmembrane region" description="Helical" evidence="5">
    <location>
        <begin position="191"/>
        <end position="221"/>
    </location>
</feature>
<evidence type="ECO:0000256" key="4">
    <source>
        <dbReference type="ARBA" id="ARBA00023136"/>
    </source>
</evidence>
<reference evidence="7" key="1">
    <citation type="journal article" date="2023" name="Mol. Biol. Evol.">
        <title>Third-Generation Sequencing Reveals the Adaptive Role of the Epigenome in Three Deep-Sea Polychaetes.</title>
        <authorList>
            <person name="Perez M."/>
            <person name="Aroh O."/>
            <person name="Sun Y."/>
            <person name="Lan Y."/>
            <person name="Juniper S.K."/>
            <person name="Young C.R."/>
            <person name="Angers B."/>
            <person name="Qian P.Y."/>
        </authorList>
    </citation>
    <scope>NUCLEOTIDE SEQUENCE</scope>
    <source>
        <strain evidence="7">P08H-3</strain>
    </source>
</reference>
<dbReference type="GO" id="GO:0004930">
    <property type="term" value="F:G protein-coupled receptor activity"/>
    <property type="evidence" value="ECO:0007669"/>
    <property type="project" value="InterPro"/>
</dbReference>
<keyword evidence="8" id="KW-1185">Reference proteome</keyword>
<dbReference type="InterPro" id="IPR000276">
    <property type="entry name" value="GPCR_Rhodpsn"/>
</dbReference>
<feature type="domain" description="G-protein coupled receptors family 1 profile" evidence="6">
    <location>
        <begin position="46"/>
        <end position="304"/>
    </location>
</feature>
<dbReference type="PROSITE" id="PS50262">
    <property type="entry name" value="G_PROTEIN_RECEP_F1_2"/>
    <property type="match status" value="1"/>
</dbReference>
<evidence type="ECO:0000256" key="2">
    <source>
        <dbReference type="ARBA" id="ARBA00022692"/>
    </source>
</evidence>
<dbReference type="PANTHER" id="PTHR46641:SF25">
    <property type="entry name" value="CNMAMIDE RECEPTOR-RELATED"/>
    <property type="match status" value="1"/>
</dbReference>
<dbReference type="AlphaFoldDB" id="A0AAD9KAE8"/>
<sequence>MANESYFTITDYYFYYDEYQIYAEDIHAHNIWIYGAPTLLALGTIGNSLSILVMLRKSLRLYTTSLYLIVLAIVDTAVLYTGLLRYWIRELSNIDIRTLSVASCKFHIFLVYFLMQFESWIIVCVTVERLAAVFNPHRSKLIFTKRFAAIQISITALVLIVIDSHFFWSYTLRGDSCDSSNEKYTYFNSTVWGWLDFVLASLAPFVLMLTANAAIIARLLLLQRKRKINQMAAVNRRNNTMTAILLTVNIVFLLTTAPIAIYLSRVDIWTARAKTEEDVARLDIVWASVNIAAYTNNAINFVLYCLSSTSFRKELVKMFHLKLSSGEVHPAEGSVVSTVPVN</sequence>
<evidence type="ECO:0000313" key="7">
    <source>
        <dbReference type="EMBL" id="KAK2167040.1"/>
    </source>
</evidence>
<dbReference type="Pfam" id="PF00001">
    <property type="entry name" value="7tm_1"/>
    <property type="match status" value="1"/>
</dbReference>
<protein>
    <recommendedName>
        <fullName evidence="6">G-protein coupled receptors family 1 profile domain-containing protein</fullName>
    </recommendedName>
</protein>
<dbReference type="InterPro" id="IPR052954">
    <property type="entry name" value="GPCR-Ligand_Int"/>
</dbReference>
<feature type="transmembrane region" description="Helical" evidence="5">
    <location>
        <begin position="108"/>
        <end position="127"/>
    </location>
</feature>
<feature type="transmembrane region" description="Helical" evidence="5">
    <location>
        <begin position="242"/>
        <end position="264"/>
    </location>
</feature>
<dbReference type="CDD" id="cd14978">
    <property type="entry name" value="7tmA_FMRFamide_R-like"/>
    <property type="match status" value="1"/>
</dbReference>
<dbReference type="Proteomes" id="UP001208570">
    <property type="component" value="Unassembled WGS sequence"/>
</dbReference>
<evidence type="ECO:0000256" key="5">
    <source>
        <dbReference type="SAM" id="Phobius"/>
    </source>
</evidence>
<gene>
    <name evidence="7" type="ORF">LSH36_32g06007</name>
</gene>
<keyword evidence="4 5" id="KW-0472">Membrane</keyword>
<dbReference type="EMBL" id="JAODUP010000032">
    <property type="protein sequence ID" value="KAK2167040.1"/>
    <property type="molecule type" value="Genomic_DNA"/>
</dbReference>
<accession>A0AAD9KAE8</accession>
<feature type="transmembrane region" description="Helical" evidence="5">
    <location>
        <begin position="148"/>
        <end position="171"/>
    </location>
</feature>
<feature type="transmembrane region" description="Helical" evidence="5">
    <location>
        <begin position="284"/>
        <end position="306"/>
    </location>
</feature>
<feature type="transmembrane region" description="Helical" evidence="5">
    <location>
        <begin position="66"/>
        <end position="88"/>
    </location>
</feature>
<dbReference type="GO" id="GO:0016020">
    <property type="term" value="C:membrane"/>
    <property type="evidence" value="ECO:0007669"/>
    <property type="project" value="UniProtKB-SubCell"/>
</dbReference>
<comment type="subcellular location">
    <subcellularLocation>
        <location evidence="1">Membrane</location>
    </subcellularLocation>
</comment>
<evidence type="ECO:0000313" key="8">
    <source>
        <dbReference type="Proteomes" id="UP001208570"/>
    </source>
</evidence>
<name>A0AAD9KAE8_9ANNE</name>
<feature type="transmembrane region" description="Helical" evidence="5">
    <location>
        <begin position="31"/>
        <end position="54"/>
    </location>
</feature>
<organism evidence="7 8">
    <name type="scientific">Paralvinella palmiformis</name>
    <dbReference type="NCBI Taxonomy" id="53620"/>
    <lineage>
        <taxon>Eukaryota</taxon>
        <taxon>Metazoa</taxon>
        <taxon>Spiralia</taxon>
        <taxon>Lophotrochozoa</taxon>
        <taxon>Annelida</taxon>
        <taxon>Polychaeta</taxon>
        <taxon>Sedentaria</taxon>
        <taxon>Canalipalpata</taxon>
        <taxon>Terebellida</taxon>
        <taxon>Terebelliformia</taxon>
        <taxon>Alvinellidae</taxon>
        <taxon>Paralvinella</taxon>
    </lineage>
</organism>
<proteinExistence type="predicted"/>
<comment type="caution">
    <text evidence="7">The sequence shown here is derived from an EMBL/GenBank/DDBJ whole genome shotgun (WGS) entry which is preliminary data.</text>
</comment>
<evidence type="ECO:0000256" key="1">
    <source>
        <dbReference type="ARBA" id="ARBA00004370"/>
    </source>
</evidence>
<dbReference type="Gene3D" id="1.20.1070.10">
    <property type="entry name" value="Rhodopsin 7-helix transmembrane proteins"/>
    <property type="match status" value="1"/>
</dbReference>
<evidence type="ECO:0000256" key="3">
    <source>
        <dbReference type="ARBA" id="ARBA00022989"/>
    </source>
</evidence>
<dbReference type="PRINTS" id="PR00237">
    <property type="entry name" value="GPCRRHODOPSN"/>
</dbReference>
<dbReference type="SUPFAM" id="SSF81321">
    <property type="entry name" value="Family A G protein-coupled receptor-like"/>
    <property type="match status" value="1"/>
</dbReference>
<keyword evidence="3 5" id="KW-1133">Transmembrane helix</keyword>